<dbReference type="AlphaFoldDB" id="A0AAJ0FYQ1"/>
<reference evidence="1" key="1">
    <citation type="submission" date="2023-06" db="EMBL/GenBank/DDBJ databases">
        <title>Conoideocrella luteorostrata (Hypocreales: Clavicipitaceae), a potential biocontrol fungus for elongate hemlock scale in United States Christmas tree production areas.</title>
        <authorList>
            <person name="Barrett H."/>
            <person name="Lovett B."/>
            <person name="Macias A.M."/>
            <person name="Stajich J.E."/>
            <person name="Kasson M.T."/>
        </authorList>
    </citation>
    <scope>NUCLEOTIDE SEQUENCE</scope>
    <source>
        <strain evidence="1">ARSEF 14590</strain>
    </source>
</reference>
<dbReference type="EMBL" id="JASWJB010000104">
    <property type="protein sequence ID" value="KAK2597479.1"/>
    <property type="molecule type" value="Genomic_DNA"/>
</dbReference>
<protein>
    <submittedName>
        <fullName evidence="1">Uncharacterized protein</fullName>
    </submittedName>
</protein>
<organism evidence="1 2">
    <name type="scientific">Conoideocrella luteorostrata</name>
    <dbReference type="NCBI Taxonomy" id="1105319"/>
    <lineage>
        <taxon>Eukaryota</taxon>
        <taxon>Fungi</taxon>
        <taxon>Dikarya</taxon>
        <taxon>Ascomycota</taxon>
        <taxon>Pezizomycotina</taxon>
        <taxon>Sordariomycetes</taxon>
        <taxon>Hypocreomycetidae</taxon>
        <taxon>Hypocreales</taxon>
        <taxon>Clavicipitaceae</taxon>
        <taxon>Conoideocrella</taxon>
    </lineage>
</organism>
<evidence type="ECO:0000313" key="2">
    <source>
        <dbReference type="Proteomes" id="UP001251528"/>
    </source>
</evidence>
<sequence>MIVTEGLDPSTAQNMGNWYSRDADVLAHKKVEYLHRTVEDWLCSDDIWKRISSAAPELSTPRYRWDDLAASGDDWAELKRRHFRKTKSTLRRLRTPRLLFGRIPPEPTKSDSQRLVFSLASQIPNLSTTAIKNYPMTDDHEDLTYLNGNKASFDINMFDDYSPESSHFGNVLSFDNHTPVPSHASLRSQPSFSS</sequence>
<keyword evidence="2" id="KW-1185">Reference proteome</keyword>
<proteinExistence type="predicted"/>
<accession>A0AAJ0FYQ1</accession>
<comment type="caution">
    <text evidence="1">The sequence shown here is derived from an EMBL/GenBank/DDBJ whole genome shotgun (WGS) entry which is preliminary data.</text>
</comment>
<dbReference type="Proteomes" id="UP001251528">
    <property type="component" value="Unassembled WGS sequence"/>
</dbReference>
<name>A0AAJ0FYQ1_9HYPO</name>
<evidence type="ECO:0000313" key="1">
    <source>
        <dbReference type="EMBL" id="KAK2597479.1"/>
    </source>
</evidence>
<gene>
    <name evidence="1" type="ORF">QQS21_005949</name>
</gene>